<keyword evidence="1" id="KW-0175">Coiled coil</keyword>
<feature type="region of interest" description="Disordered" evidence="2">
    <location>
        <begin position="50"/>
        <end position="77"/>
    </location>
</feature>
<feature type="coiled-coil region" evidence="1">
    <location>
        <begin position="164"/>
        <end position="191"/>
    </location>
</feature>
<evidence type="ECO:0000313" key="3">
    <source>
        <dbReference type="EMBL" id="CAE7552843.1"/>
    </source>
</evidence>
<protein>
    <submittedName>
        <fullName evidence="3">Uncharacterized protein</fullName>
    </submittedName>
</protein>
<evidence type="ECO:0000256" key="1">
    <source>
        <dbReference type="SAM" id="Coils"/>
    </source>
</evidence>
<feature type="region of interest" description="Disordered" evidence="2">
    <location>
        <begin position="534"/>
        <end position="566"/>
    </location>
</feature>
<feature type="compositionally biased region" description="Acidic residues" evidence="2">
    <location>
        <begin position="1189"/>
        <end position="1200"/>
    </location>
</feature>
<accession>A0A812U511</accession>
<feature type="compositionally biased region" description="Basic residues" evidence="2">
    <location>
        <begin position="1142"/>
        <end position="1165"/>
    </location>
</feature>
<evidence type="ECO:0000313" key="4">
    <source>
        <dbReference type="Proteomes" id="UP000604046"/>
    </source>
</evidence>
<proteinExistence type="predicted"/>
<comment type="caution">
    <text evidence="3">The sequence shown here is derived from an EMBL/GenBank/DDBJ whole genome shotgun (WGS) entry which is preliminary data.</text>
</comment>
<feature type="region of interest" description="Disordered" evidence="2">
    <location>
        <begin position="1302"/>
        <end position="1360"/>
    </location>
</feature>
<dbReference type="EMBL" id="CAJNDS010002635">
    <property type="protein sequence ID" value="CAE7552843.1"/>
    <property type="molecule type" value="Genomic_DNA"/>
</dbReference>
<sequence length="1471" mass="160676">MNRFVKHADVQTLVLPQLGLSPIDFAAIGTHSGPQLVTDDDNDERQVAIADDNDEAPPIADVSASAPADARRGNWAASRASTNSSFTAIDVDGDGVDQNSAAAGSQPLQLVEADATRNTQLARFSPWGSGRMTLTALKSLTREDYLQMTPARAALVGAQASSALSKAMTQIAAAAAAKKQLNRKLSNEKARSAKMKVLQDQSQSHDSTLVLHTKPGSGKRLTAQASLALGIRKNLAHVAAADFGALLLQDISASTVLRAEVRTGAALAASMRDHVGNLMSALRVTDENCVQPDVVDAVDVSDIAYCESAWNLLFICVRADATNSSIWRREKLHVTEAHLGLVNKSVKSFPDSPDKFMSTRRCLQGPEFVGLREDSSLSSSRSIIVYLDTTDRGTDQLARRKRTAAAVESINQVVYIPSDCYLHVFHAAVRGGLELVDQLIAETFSRDTLKGFDRYYSSLAKIVNLWREKASDMMTAWQNEHSQADKDVRDLGRRYPLSVSTGRWGSVEGAEEFLLERGRKLVEPCMLQVLSRSMKADPSQGGGKTDTGVADEAAATAKPEDGNEAMGLDDLRENEAASYRIRLSKWCQGSMNAITSCIFWCLLYLCRTLRSPLRHFMLIVQKEARGGECMFKLITSKLQQLINEFQNLFRKLPAIVSQALQLSGCLDPVSGLADREIQHMRYVALRLLLMHWAAFRRRIVRPLQQFPWQLFWLIKDPPRQFSQKRKDVAAKLLNIDPNQLDPSTRKLRVICEREVQHMKEHGVFPNVPCASGSFMFAFLKGLAKMQPVDTQAIEGINSVIKLVGRRCPNISLELMSARLAVRRSLSEDGSMRRCKKWSKIRHTAEGLLATVAGYHTAALAIMNGDSRWSVPLPVELVHDDDRQAVLAITDKQAVACVRADCVSPGTSTVPALVPDDTADATEVGTGRGSSSIGCRSEGVAAATVNSVMETETAGDSSFFESLTSQEVVVWAKSYNLGWRRATNGLHGKVPTKKSKLSADNANGDKDRGMLLAVFQPDTMDEVQHRSQKLPHVFAVAEKFSVSVMFTKLDIVQEHGQNYLTWNYSDHNCIESTLLMTTFHGACCGAGGSSFNVGCVVLRSERAQLLLRGLAMLGSGEMLSLESVLAESRHCFVMTAAPLPRPTKQKQHKPKAAKAKAKASRSKAKAKATATAASITEKPGVSKRKHTDDGADDQEGDDDNDDAGKLEQYLLDQNVCDEEEYRTSSDESDELDSADLAAAEIKKACSHTASSSSGSAGQMLSVHAVHDLANELQQRAELAPPGDVEEEALLLLVRRARSEKNKELGVGCSRRKPHHVTGQPSRSVLDTQPGVMDASIVAETSGSDAGSERDTDDDNNSSDLPEELANVLGVQSIVEMGRPGRVLVMWAVSCHHMLVAMSEFAKFKDISPGHERSISLVLLAGQDPIPGCKCVRCKFQDTSQEVMWVHWVYNTNKLLGEIRCQLSSFLNVPPFC</sequence>
<feature type="region of interest" description="Disordered" evidence="2">
    <location>
        <begin position="1137"/>
        <end position="1202"/>
    </location>
</feature>
<dbReference type="Proteomes" id="UP000604046">
    <property type="component" value="Unassembled WGS sequence"/>
</dbReference>
<dbReference type="OrthoDB" id="432366at2759"/>
<gene>
    <name evidence="3" type="ORF">SNAT2548_LOCUS31051</name>
</gene>
<name>A0A812U511_9DINO</name>
<organism evidence="3 4">
    <name type="scientific">Symbiodinium natans</name>
    <dbReference type="NCBI Taxonomy" id="878477"/>
    <lineage>
        <taxon>Eukaryota</taxon>
        <taxon>Sar</taxon>
        <taxon>Alveolata</taxon>
        <taxon>Dinophyceae</taxon>
        <taxon>Suessiales</taxon>
        <taxon>Symbiodiniaceae</taxon>
        <taxon>Symbiodinium</taxon>
    </lineage>
</organism>
<evidence type="ECO:0000256" key="2">
    <source>
        <dbReference type="SAM" id="MobiDB-lite"/>
    </source>
</evidence>
<reference evidence="3" key="1">
    <citation type="submission" date="2021-02" db="EMBL/GenBank/DDBJ databases">
        <authorList>
            <person name="Dougan E. K."/>
            <person name="Rhodes N."/>
            <person name="Thang M."/>
            <person name="Chan C."/>
        </authorList>
    </citation>
    <scope>NUCLEOTIDE SEQUENCE</scope>
</reference>
<keyword evidence="4" id="KW-1185">Reference proteome</keyword>
<feature type="compositionally biased region" description="Acidic residues" evidence="2">
    <location>
        <begin position="1349"/>
        <end position="1360"/>
    </location>
</feature>